<dbReference type="AlphaFoldDB" id="A0ABD6EMA0"/>
<organism evidence="7 8">
    <name type="scientific">Gnathostoma spinigerum</name>
    <dbReference type="NCBI Taxonomy" id="75299"/>
    <lineage>
        <taxon>Eukaryota</taxon>
        <taxon>Metazoa</taxon>
        <taxon>Ecdysozoa</taxon>
        <taxon>Nematoda</taxon>
        <taxon>Chromadorea</taxon>
        <taxon>Rhabditida</taxon>
        <taxon>Spirurina</taxon>
        <taxon>Gnathostomatomorpha</taxon>
        <taxon>Gnathostomatoidea</taxon>
        <taxon>Gnathostomatidae</taxon>
        <taxon>Gnathostoma</taxon>
    </lineage>
</organism>
<dbReference type="InterPro" id="IPR047867">
    <property type="entry name" value="Ribosomal_uL22_bac/org-type"/>
</dbReference>
<evidence type="ECO:0000256" key="2">
    <source>
        <dbReference type="ARBA" id="ARBA00022980"/>
    </source>
</evidence>
<evidence type="ECO:0000256" key="3">
    <source>
        <dbReference type="ARBA" id="ARBA00023274"/>
    </source>
</evidence>
<proteinExistence type="inferred from homology"/>
<dbReference type="SUPFAM" id="SSF54843">
    <property type="entry name" value="Ribosomal protein L22"/>
    <property type="match status" value="1"/>
</dbReference>
<protein>
    <recommendedName>
        <fullName evidence="4">Large ribosomal subunit protein uL22m</fullName>
    </recommendedName>
    <alternativeName>
        <fullName evidence="5">39S ribosomal protein L22, mitochondrial</fullName>
    </alternativeName>
</protein>
<dbReference type="GO" id="GO:1990904">
    <property type="term" value="C:ribonucleoprotein complex"/>
    <property type="evidence" value="ECO:0007669"/>
    <property type="project" value="UniProtKB-KW"/>
</dbReference>
<dbReference type="PANTHER" id="PTHR13501">
    <property type="entry name" value="CHLOROPLAST 50S RIBOSOMAL PROTEIN L22-RELATED"/>
    <property type="match status" value="1"/>
</dbReference>
<keyword evidence="8" id="KW-1185">Reference proteome</keyword>
<dbReference type="Proteomes" id="UP001608902">
    <property type="component" value="Unassembled WGS sequence"/>
</dbReference>
<dbReference type="Gene3D" id="3.90.470.10">
    <property type="entry name" value="Ribosomal protein L22/L17"/>
    <property type="match status" value="1"/>
</dbReference>
<comment type="similarity">
    <text evidence="1 6">Belongs to the universal ribosomal protein uL22 family.</text>
</comment>
<accession>A0ABD6EMA0</accession>
<evidence type="ECO:0000313" key="7">
    <source>
        <dbReference type="EMBL" id="MFH4980337.1"/>
    </source>
</evidence>
<keyword evidence="2 6" id="KW-0689">Ribosomal protein</keyword>
<dbReference type="GO" id="GO:0005840">
    <property type="term" value="C:ribosome"/>
    <property type="evidence" value="ECO:0007669"/>
    <property type="project" value="UniProtKB-KW"/>
</dbReference>
<evidence type="ECO:0000313" key="8">
    <source>
        <dbReference type="Proteomes" id="UP001608902"/>
    </source>
</evidence>
<sequence length="283" mass="33694">MSRAVCTAAKQFLSLPKPVLFRQSEYASSYGIARALERKGVYGRVKSNVSVYDTANISTEDAWKERLKLRKPHIQRFYKEKPKLFYAPEWKLDEKPNKEEGYPDPLKGYEMTPEKWEYQNKVVWPPNFLCPETKLPKLREVYHCKESIHFSPKRMWTACQLVWRLNVDEAIRQLKFQQTKACTILAAVLEEAKERAGKEFNVEYPSDMHVAEAFPIQCKIIKGARRHAHEVWNVIRYRYIHVFVRLEEGDGPGFRGREKPKDTWEMMDEYYRYLRSRRIKYSL</sequence>
<dbReference type="Pfam" id="PF00237">
    <property type="entry name" value="Ribosomal_L22"/>
    <property type="match status" value="1"/>
</dbReference>
<dbReference type="InterPro" id="IPR036394">
    <property type="entry name" value="Ribosomal_uL22_sf"/>
</dbReference>
<reference evidence="7 8" key="1">
    <citation type="submission" date="2024-08" db="EMBL/GenBank/DDBJ databases">
        <title>Gnathostoma spinigerum genome.</title>
        <authorList>
            <person name="Gonzalez-Bertolin B."/>
            <person name="Monzon S."/>
            <person name="Zaballos A."/>
            <person name="Jimenez P."/>
            <person name="Dekumyoy P."/>
            <person name="Varona S."/>
            <person name="Cuesta I."/>
            <person name="Sumanam S."/>
            <person name="Adisakwattana P."/>
            <person name="Gasser R.B."/>
            <person name="Hernandez-Gonzalez A."/>
            <person name="Young N.D."/>
            <person name="Perteguer M.J."/>
        </authorList>
    </citation>
    <scope>NUCLEOTIDE SEQUENCE [LARGE SCALE GENOMIC DNA]</scope>
    <source>
        <strain evidence="7">AL3</strain>
        <tissue evidence="7">Liver</tissue>
    </source>
</reference>
<dbReference type="PANTHER" id="PTHR13501:SF8">
    <property type="entry name" value="LARGE RIBOSOMAL SUBUNIT PROTEIN UL22M"/>
    <property type="match status" value="1"/>
</dbReference>
<evidence type="ECO:0000256" key="4">
    <source>
        <dbReference type="ARBA" id="ARBA00035286"/>
    </source>
</evidence>
<dbReference type="InterPro" id="IPR001063">
    <property type="entry name" value="Ribosomal_uL22"/>
</dbReference>
<keyword evidence="3 6" id="KW-0687">Ribonucleoprotein</keyword>
<evidence type="ECO:0000256" key="1">
    <source>
        <dbReference type="ARBA" id="ARBA00009451"/>
    </source>
</evidence>
<name>A0ABD6EMA0_9BILA</name>
<dbReference type="EMBL" id="JBGFUD010005416">
    <property type="protein sequence ID" value="MFH4980337.1"/>
    <property type="molecule type" value="Genomic_DNA"/>
</dbReference>
<gene>
    <name evidence="7" type="ORF">AB6A40_007046</name>
</gene>
<evidence type="ECO:0000256" key="6">
    <source>
        <dbReference type="RuleBase" id="RU004005"/>
    </source>
</evidence>
<comment type="caution">
    <text evidence="7">The sequence shown here is derived from an EMBL/GenBank/DDBJ whole genome shotgun (WGS) entry which is preliminary data.</text>
</comment>
<evidence type="ECO:0000256" key="5">
    <source>
        <dbReference type="ARBA" id="ARBA00035506"/>
    </source>
</evidence>